<proteinExistence type="predicted"/>
<gene>
    <name evidence="3" type="ORF">M5X19_22705</name>
</gene>
<dbReference type="Proteomes" id="UP001527099">
    <property type="component" value="Unassembled WGS sequence"/>
</dbReference>
<feature type="chain" id="PRO_5046154272" description="Ig-like domain-containing protein" evidence="2">
    <location>
        <begin position="32"/>
        <end position="639"/>
    </location>
</feature>
<evidence type="ECO:0008006" key="5">
    <source>
        <dbReference type="Google" id="ProtNLM"/>
    </source>
</evidence>
<evidence type="ECO:0000256" key="1">
    <source>
        <dbReference type="SAM" id="MobiDB-lite"/>
    </source>
</evidence>
<name>A0ABT4GHM3_9BACL</name>
<evidence type="ECO:0000256" key="2">
    <source>
        <dbReference type="SAM" id="SignalP"/>
    </source>
</evidence>
<protein>
    <recommendedName>
        <fullName evidence="5">Ig-like domain-containing protein</fullName>
    </recommendedName>
</protein>
<organism evidence="3 4">
    <name type="scientific">Paenibacillus alginolyticus</name>
    <dbReference type="NCBI Taxonomy" id="59839"/>
    <lineage>
        <taxon>Bacteria</taxon>
        <taxon>Bacillati</taxon>
        <taxon>Bacillota</taxon>
        <taxon>Bacilli</taxon>
        <taxon>Bacillales</taxon>
        <taxon>Paenibacillaceae</taxon>
        <taxon>Paenibacillus</taxon>
    </lineage>
</organism>
<feature type="region of interest" description="Disordered" evidence="1">
    <location>
        <begin position="296"/>
        <end position="334"/>
    </location>
</feature>
<dbReference type="RefSeq" id="WP_268616924.1">
    <property type="nucleotide sequence ID" value="NZ_JAMDMX010000079.1"/>
</dbReference>
<evidence type="ECO:0000313" key="4">
    <source>
        <dbReference type="Proteomes" id="UP001527099"/>
    </source>
</evidence>
<keyword evidence="4" id="KW-1185">Reference proteome</keyword>
<feature type="signal peptide" evidence="2">
    <location>
        <begin position="1"/>
        <end position="31"/>
    </location>
</feature>
<comment type="caution">
    <text evidence="3">The sequence shown here is derived from an EMBL/GenBank/DDBJ whole genome shotgun (WGS) entry which is preliminary data.</text>
</comment>
<reference evidence="3 4" key="1">
    <citation type="submission" date="2022-05" db="EMBL/GenBank/DDBJ databases">
        <title>Genome Sequencing of Bee-Associated Microbes.</title>
        <authorList>
            <person name="Dunlap C."/>
        </authorList>
    </citation>
    <scope>NUCLEOTIDE SEQUENCE [LARGE SCALE GENOMIC DNA]</scope>
    <source>
        <strain evidence="3 4">NRRL B-14421</strain>
    </source>
</reference>
<accession>A0ABT4GHM3</accession>
<sequence length="639" mass="70962">MRQKRMRRKKDKMKKKYSYMVAMLAVMGIHAAVANKAEAKAPWADDNFLQYVNYSSSDSKVTTKRDYTYDEKNLQTNLQYKPKFPNNLALWPGSGDDGWALGGVVSASDLPYPLSDIAKLKHLKYRVTMNTRIDDNDHMILMTNGTVLERDKDSGDAGMAKVYTMTSQETDFIPDRNVIQFVLDDVNTPLSRIESIHMSVFDTEGPRLQNITLPNAGNGKFHLGQSLDIVLHFEEPVNIDASFELPMNTRKKAKYVSGDGTKDITFRYTVEADDMTRSDIGKQPYNQGKYLGIGTRTPSEWDANQGGDDKIGGLLPPNVKDLSDNPMESSTSGNPYNWKSNYDVNYNQSPGGASYFNQLDSLKLQVDGIVPIINKVDVATSTGTKYLKAGDKLTIKLQLDDVVTGTNGYIQFNNGKKALYKSGSGTKEVTYEYVVQPGDEGNELAYTNFIGNLGITDDFGNTPMVQNGYNPPLALASGEAICVDAVLPTVEFIPDTDGTYERQHSVKLNVVEKGSGLKGDVLQYAWVQSPDQSSVIWVTYGIMDGKMPAVSKDKVNGDWYVTVLMQDRAGNINRITSPAIKFDNILPSLSITPNGMDKYLGALTPTVDVTDEHAGVDDARLEYQWMYRDDEVSEANWLE</sequence>
<dbReference type="EMBL" id="JAMDMX010000079">
    <property type="protein sequence ID" value="MCY9695692.1"/>
    <property type="molecule type" value="Genomic_DNA"/>
</dbReference>
<keyword evidence="2" id="KW-0732">Signal</keyword>
<evidence type="ECO:0000313" key="3">
    <source>
        <dbReference type="EMBL" id="MCY9695692.1"/>
    </source>
</evidence>